<feature type="region of interest" description="Disordered" evidence="1">
    <location>
        <begin position="44"/>
        <end position="110"/>
    </location>
</feature>
<feature type="compositionally biased region" description="Basic and acidic residues" evidence="1">
    <location>
        <begin position="88"/>
        <end position="98"/>
    </location>
</feature>
<evidence type="ECO:0000313" key="4">
    <source>
        <dbReference type="Proteomes" id="UP000008066"/>
    </source>
</evidence>
<dbReference type="EMBL" id="GL988045">
    <property type="protein sequence ID" value="EGS19170.1"/>
    <property type="molecule type" value="Genomic_DNA"/>
</dbReference>
<evidence type="ECO:0000313" key="3">
    <source>
        <dbReference type="EMBL" id="EGS19170.1"/>
    </source>
</evidence>
<keyword evidence="2" id="KW-0472">Membrane</keyword>
<keyword evidence="2" id="KW-1133">Transmembrane helix</keyword>
<dbReference type="STRING" id="759272.G0SCP4"/>
<dbReference type="eggNOG" id="ENOG502S40Z">
    <property type="taxonomic scope" value="Eukaryota"/>
</dbReference>
<protein>
    <submittedName>
        <fullName evidence="3">Uncharacterized protein</fullName>
    </submittedName>
</protein>
<dbReference type="AlphaFoldDB" id="G0SCP4"/>
<dbReference type="RefSeq" id="XP_006696115.1">
    <property type="nucleotide sequence ID" value="XM_006696052.1"/>
</dbReference>
<sequence>MVHHMFLSSANRAVPHPSLVHCNPSGVVVQLINPVDSVLPQEAKKTMAQNGDDASKASPSGRARHQISRSLSEISSPIRLSRQQSHRTGKDQNSERETNASIPQQTVPATHNHLVLEKPVSEGVAPSLTLNSNQHESILYTSINENMPIIKLSKENGQPKEPAKEPVQVVKEPARVRDKDRVHTLQNAAARERALRQSVSELETFANSSAKQLEDAYYSVLEKLNQLQSTISALKELSDHTRQLNSNFKTETDEMVGDISTQLDAFGQFEDQQKRIAALQGRIYKGKEMIRSLSQRVDAVSQRIDRWQRADKAWQERTRKRLTIGWAITSVVTFVLIALFVTGQYGPEGTGVENALSTHLVGDGSDAIAPAGSGGSGLDGSEDGASVEMDATLWNPPEAQPLSSSQINSTAVYETPLLMDDMLRAFNEL</sequence>
<dbReference type="Proteomes" id="UP000008066">
    <property type="component" value="Unassembled WGS sequence"/>
</dbReference>
<dbReference type="OMA" id="RYNEDRA"/>
<accession>G0SCP4</accession>
<keyword evidence="2" id="KW-0812">Transmembrane</keyword>
<reference evidence="3 4" key="1">
    <citation type="journal article" date="2011" name="Cell">
        <title>Insight into structure and assembly of the nuclear pore complex by utilizing the genome of a eukaryotic thermophile.</title>
        <authorList>
            <person name="Amlacher S."/>
            <person name="Sarges P."/>
            <person name="Flemming D."/>
            <person name="van Noort V."/>
            <person name="Kunze R."/>
            <person name="Devos D.P."/>
            <person name="Arumugam M."/>
            <person name="Bork P."/>
            <person name="Hurt E."/>
        </authorList>
    </citation>
    <scope>NUCLEOTIDE SEQUENCE [LARGE SCALE GENOMIC DNA]</scope>
    <source>
        <strain evidence="4">DSM 1495 / CBS 144.50 / IMI 039719</strain>
    </source>
</reference>
<feature type="transmembrane region" description="Helical" evidence="2">
    <location>
        <begin position="322"/>
        <end position="341"/>
    </location>
</feature>
<organism evidence="4">
    <name type="scientific">Chaetomium thermophilum (strain DSM 1495 / CBS 144.50 / IMI 039719)</name>
    <name type="common">Thermochaetoides thermophila</name>
    <dbReference type="NCBI Taxonomy" id="759272"/>
    <lineage>
        <taxon>Eukaryota</taxon>
        <taxon>Fungi</taxon>
        <taxon>Dikarya</taxon>
        <taxon>Ascomycota</taxon>
        <taxon>Pezizomycotina</taxon>
        <taxon>Sordariomycetes</taxon>
        <taxon>Sordariomycetidae</taxon>
        <taxon>Sordariales</taxon>
        <taxon>Chaetomiaceae</taxon>
        <taxon>Thermochaetoides</taxon>
    </lineage>
</organism>
<evidence type="ECO:0000256" key="2">
    <source>
        <dbReference type="SAM" id="Phobius"/>
    </source>
</evidence>
<proteinExistence type="predicted"/>
<dbReference type="GeneID" id="18259833"/>
<dbReference type="KEGG" id="cthr:CTHT_0057950"/>
<dbReference type="OrthoDB" id="5419542at2759"/>
<feature type="compositionally biased region" description="Polar residues" evidence="1">
    <location>
        <begin position="99"/>
        <end position="109"/>
    </location>
</feature>
<dbReference type="HOGENOM" id="CLU_052208_0_0_1"/>
<keyword evidence="4" id="KW-1185">Reference proteome</keyword>
<evidence type="ECO:0000256" key="1">
    <source>
        <dbReference type="SAM" id="MobiDB-lite"/>
    </source>
</evidence>
<gene>
    <name evidence="3" type="ORF">CTHT_0057950</name>
</gene>
<name>G0SCP4_CHATD</name>